<feature type="transmembrane region" description="Helical" evidence="10">
    <location>
        <begin position="225"/>
        <end position="242"/>
    </location>
</feature>
<dbReference type="PANTHER" id="PTHR23502:SF48">
    <property type="entry name" value="MULTIDRUG TRANSPORTER, PUTATIVE (AFU_ORTHOLOGUE AFUA_5G02700)-RELATED"/>
    <property type="match status" value="1"/>
</dbReference>
<feature type="compositionally biased region" description="Polar residues" evidence="9">
    <location>
        <begin position="1"/>
        <end position="15"/>
    </location>
</feature>
<comment type="caution">
    <text evidence="12">The sequence shown here is derived from an EMBL/GenBank/DDBJ whole genome shotgun (WGS) entry which is preliminary data.</text>
</comment>
<sequence length="574" mass="63554">MHTTTATESQLSMSSIEEIPTAEDDATSDLTSSPSAVERDMNTIDEEKQTYQPEEAIEPEDMPNLPYRTLTGNASMAEYTHETPTGLQEVLSNRGDGKLERFELVMFKPSDAGNPKNWSKGYKWWCTMVVALTCFIVAFNSAVITADIEGVCEEFGVSQEVGLLSVTLFVVGFGIGPMVFAPLSEIIGRRRVYAVTLLIGVVFIIPCAVAENIGTLLVCRFIDGIAFSAPMTLVGGTLADMWKNEERGVPMAVFSAAPFSGPAIGPLVGGFLADATGWRWLYWIQLIISGICWLLITFTVPETYAPTILSRRAKQMRKELKDDKYVTELELNERALAERLRIFLIRPFLLLFREPIVLFISLYMSVLYGLLYMFFVAYPVIYMEGKGYSAGITGLMFIPIAVGVVLSACCAPLVNKHYLTLVRKHNGKPPAEARLVPMMISCWLIPIGMFIWAWTSYPSLSWAGPAMGGFPVGFGFIFLYNSANNYLVDSYQHQAASALAAKTFLRSFWGASTVLFTIQMFHTLGYQWSGSLLGFISLACCAIPFVFYFKGAAIRRMSHYAYAGDEESDTKGAQ</sequence>
<proteinExistence type="inferred from homology"/>
<keyword evidence="4 10" id="KW-0472">Membrane</keyword>
<dbReference type="Proteomes" id="UP001271007">
    <property type="component" value="Unassembled WGS sequence"/>
</dbReference>
<dbReference type="PANTHER" id="PTHR23502">
    <property type="entry name" value="MAJOR FACILITATOR SUPERFAMILY"/>
    <property type="match status" value="1"/>
</dbReference>
<keyword evidence="3 10" id="KW-1133">Transmembrane helix</keyword>
<feature type="transmembrane region" description="Helical" evidence="10">
    <location>
        <begin position="435"/>
        <end position="454"/>
    </location>
</feature>
<evidence type="ECO:0000256" key="7">
    <source>
        <dbReference type="ARBA" id="ARBA00069139"/>
    </source>
</evidence>
<dbReference type="CDD" id="cd17323">
    <property type="entry name" value="MFS_Tpo1_MDR_like"/>
    <property type="match status" value="1"/>
</dbReference>
<feature type="compositionally biased region" description="Basic and acidic residues" evidence="9">
    <location>
        <begin position="37"/>
        <end position="49"/>
    </location>
</feature>
<evidence type="ECO:0000313" key="12">
    <source>
        <dbReference type="EMBL" id="KAK3052385.1"/>
    </source>
</evidence>
<feature type="transmembrane region" description="Helical" evidence="10">
    <location>
        <begin position="460"/>
        <end position="483"/>
    </location>
</feature>
<accession>A0AAJ0G8J8</accession>
<dbReference type="AlphaFoldDB" id="A0AAJ0G8J8"/>
<comment type="function">
    <text evidence="6">MFS transporter; part of the gene cluster that mediates the biosynthesis of cercosporin, a light-activated, non-host-selective toxin. The perylenequinone chromophore of cercosporin absorbs light energy to attain an electronically-activated triplet state and produces active oxygen species such as the hydroxyl radical, superoxide, hydrogen peroxide or singlet oxygen upon reaction with oxygen molecules. These reactive oxygen species cause damage to various cellular components including lipids, proteins and nucleic acids. Responsible for secretion and accumulation of cercosporin, but does not play any roles in self-protection against the toxicity of cercosporin.</text>
</comment>
<evidence type="ECO:0000256" key="9">
    <source>
        <dbReference type="SAM" id="MobiDB-lite"/>
    </source>
</evidence>
<evidence type="ECO:0000256" key="10">
    <source>
        <dbReference type="SAM" id="Phobius"/>
    </source>
</evidence>
<evidence type="ECO:0000256" key="6">
    <source>
        <dbReference type="ARBA" id="ARBA00053977"/>
    </source>
</evidence>
<feature type="transmembrane region" description="Helical" evidence="10">
    <location>
        <begin position="528"/>
        <end position="549"/>
    </location>
</feature>
<keyword evidence="2 10" id="KW-0812">Transmembrane</keyword>
<protein>
    <recommendedName>
        <fullName evidence="7">Cercosporin MFS transporter CTB4</fullName>
    </recommendedName>
    <alternativeName>
        <fullName evidence="8">Cercosporin toxin biosynthesis cluster protein 4</fullName>
    </alternativeName>
</protein>
<name>A0AAJ0G8J8_9PEZI</name>
<dbReference type="GO" id="GO:0022857">
    <property type="term" value="F:transmembrane transporter activity"/>
    <property type="evidence" value="ECO:0007669"/>
    <property type="project" value="InterPro"/>
</dbReference>
<dbReference type="FunFam" id="1.20.1250.20:FF:000011">
    <property type="entry name" value="MFS multidrug transporter, putative"/>
    <property type="match status" value="1"/>
</dbReference>
<dbReference type="EMBL" id="JAWDJX010000021">
    <property type="protein sequence ID" value="KAK3052385.1"/>
    <property type="molecule type" value="Genomic_DNA"/>
</dbReference>
<feature type="transmembrane region" description="Helical" evidence="10">
    <location>
        <begin position="280"/>
        <end position="309"/>
    </location>
</feature>
<dbReference type="GO" id="GO:0005886">
    <property type="term" value="C:plasma membrane"/>
    <property type="evidence" value="ECO:0007669"/>
    <property type="project" value="TreeGrafter"/>
</dbReference>
<dbReference type="SUPFAM" id="SSF103473">
    <property type="entry name" value="MFS general substrate transporter"/>
    <property type="match status" value="1"/>
</dbReference>
<gene>
    <name evidence="12" type="primary">NAG4</name>
    <name evidence="12" type="ORF">LTR09_006595</name>
</gene>
<feature type="transmembrane region" description="Helical" evidence="10">
    <location>
        <begin position="387"/>
        <end position="414"/>
    </location>
</feature>
<evidence type="ECO:0000256" key="2">
    <source>
        <dbReference type="ARBA" id="ARBA00022692"/>
    </source>
</evidence>
<feature type="transmembrane region" description="Helical" evidence="10">
    <location>
        <begin position="124"/>
        <end position="146"/>
    </location>
</feature>
<dbReference type="InterPro" id="IPR036259">
    <property type="entry name" value="MFS_trans_sf"/>
</dbReference>
<dbReference type="Pfam" id="PF07690">
    <property type="entry name" value="MFS_1"/>
    <property type="match status" value="1"/>
</dbReference>
<evidence type="ECO:0000256" key="5">
    <source>
        <dbReference type="ARBA" id="ARBA00038347"/>
    </source>
</evidence>
<evidence type="ECO:0000256" key="1">
    <source>
        <dbReference type="ARBA" id="ARBA00004141"/>
    </source>
</evidence>
<reference evidence="12" key="1">
    <citation type="submission" date="2023-04" db="EMBL/GenBank/DDBJ databases">
        <title>Black Yeasts Isolated from many extreme environments.</title>
        <authorList>
            <person name="Coleine C."/>
            <person name="Stajich J.E."/>
            <person name="Selbmann L."/>
        </authorList>
    </citation>
    <scope>NUCLEOTIDE SEQUENCE</scope>
    <source>
        <strain evidence="12">CCFEE 5312</strain>
    </source>
</reference>
<feature type="transmembrane region" description="Helical" evidence="10">
    <location>
        <begin position="356"/>
        <end position="381"/>
    </location>
</feature>
<dbReference type="InterPro" id="IPR020846">
    <property type="entry name" value="MFS_dom"/>
</dbReference>
<evidence type="ECO:0000313" key="13">
    <source>
        <dbReference type="Proteomes" id="UP001271007"/>
    </source>
</evidence>
<comment type="subcellular location">
    <subcellularLocation>
        <location evidence="1">Membrane</location>
        <topology evidence="1">Multi-pass membrane protein</topology>
    </subcellularLocation>
</comment>
<evidence type="ECO:0000259" key="11">
    <source>
        <dbReference type="PROSITE" id="PS50850"/>
    </source>
</evidence>
<dbReference type="PROSITE" id="PS50850">
    <property type="entry name" value="MFS"/>
    <property type="match status" value="1"/>
</dbReference>
<feature type="region of interest" description="Disordered" evidence="9">
    <location>
        <begin position="1"/>
        <end position="50"/>
    </location>
</feature>
<evidence type="ECO:0000256" key="4">
    <source>
        <dbReference type="ARBA" id="ARBA00023136"/>
    </source>
</evidence>
<dbReference type="Gene3D" id="1.20.1250.20">
    <property type="entry name" value="MFS general substrate transporter like domains"/>
    <property type="match status" value="1"/>
</dbReference>
<evidence type="ECO:0000256" key="8">
    <source>
        <dbReference type="ARBA" id="ARBA00077167"/>
    </source>
</evidence>
<feature type="transmembrane region" description="Helical" evidence="10">
    <location>
        <begin position="504"/>
        <end position="522"/>
    </location>
</feature>
<organism evidence="12 13">
    <name type="scientific">Extremus antarcticus</name>
    <dbReference type="NCBI Taxonomy" id="702011"/>
    <lineage>
        <taxon>Eukaryota</taxon>
        <taxon>Fungi</taxon>
        <taxon>Dikarya</taxon>
        <taxon>Ascomycota</taxon>
        <taxon>Pezizomycotina</taxon>
        <taxon>Dothideomycetes</taxon>
        <taxon>Dothideomycetidae</taxon>
        <taxon>Mycosphaerellales</taxon>
        <taxon>Extremaceae</taxon>
        <taxon>Extremus</taxon>
    </lineage>
</organism>
<comment type="similarity">
    <text evidence="5">Belongs to the major facilitator superfamily. CAR1 family.</text>
</comment>
<evidence type="ECO:0000256" key="3">
    <source>
        <dbReference type="ARBA" id="ARBA00022989"/>
    </source>
</evidence>
<feature type="transmembrane region" description="Helical" evidence="10">
    <location>
        <begin position="192"/>
        <end position="213"/>
    </location>
</feature>
<feature type="transmembrane region" description="Helical" evidence="10">
    <location>
        <begin position="161"/>
        <end position="180"/>
    </location>
</feature>
<feature type="domain" description="Major facilitator superfamily (MFS) profile" evidence="11">
    <location>
        <begin position="126"/>
        <end position="574"/>
    </location>
</feature>
<keyword evidence="13" id="KW-1185">Reference proteome</keyword>
<dbReference type="InterPro" id="IPR011701">
    <property type="entry name" value="MFS"/>
</dbReference>
<feature type="transmembrane region" description="Helical" evidence="10">
    <location>
        <begin position="249"/>
        <end position="268"/>
    </location>
</feature>